<dbReference type="PANTHER" id="PTHR23305">
    <property type="entry name" value="OBG GTPASE FAMILY"/>
    <property type="match status" value="1"/>
</dbReference>
<keyword evidence="4" id="KW-0067">ATP-binding</keyword>
<dbReference type="Pfam" id="PF01926">
    <property type="entry name" value="MMR_HSR1"/>
    <property type="match status" value="1"/>
</dbReference>
<organism evidence="7">
    <name type="scientific">hydrothermal vent metagenome</name>
    <dbReference type="NCBI Taxonomy" id="652676"/>
    <lineage>
        <taxon>unclassified sequences</taxon>
        <taxon>metagenomes</taxon>
        <taxon>ecological metagenomes</taxon>
    </lineage>
</organism>
<dbReference type="InterPro" id="IPR023192">
    <property type="entry name" value="TGS-like_dom_sf"/>
</dbReference>
<name>A0A3B1BWA7_9ZZZZ</name>
<dbReference type="PROSITE" id="PS51880">
    <property type="entry name" value="TGS"/>
    <property type="match status" value="1"/>
</dbReference>
<dbReference type="InterPro" id="IPR012676">
    <property type="entry name" value="TGS-like"/>
</dbReference>
<dbReference type="InterPro" id="IPR012675">
    <property type="entry name" value="Beta-grasp_dom_sf"/>
</dbReference>
<dbReference type="CDD" id="cd01900">
    <property type="entry name" value="YchF"/>
    <property type="match status" value="1"/>
</dbReference>
<dbReference type="SUPFAM" id="SSF52540">
    <property type="entry name" value="P-loop containing nucleoside triphosphate hydrolases"/>
    <property type="match status" value="1"/>
</dbReference>
<dbReference type="InterPro" id="IPR006073">
    <property type="entry name" value="GTP-bd"/>
</dbReference>
<dbReference type="InterPro" id="IPR013029">
    <property type="entry name" value="YchF_C"/>
</dbReference>
<dbReference type="PROSITE" id="PS51710">
    <property type="entry name" value="G_OBG"/>
    <property type="match status" value="1"/>
</dbReference>
<dbReference type="HAMAP" id="MF_00944">
    <property type="entry name" value="YchF_OLA1_ATPase"/>
    <property type="match status" value="1"/>
</dbReference>
<dbReference type="InterPro" id="IPR041706">
    <property type="entry name" value="YchF_N"/>
</dbReference>
<evidence type="ECO:0000313" key="7">
    <source>
        <dbReference type="EMBL" id="VAX16583.1"/>
    </source>
</evidence>
<evidence type="ECO:0000259" key="6">
    <source>
        <dbReference type="PROSITE" id="PS51880"/>
    </source>
</evidence>
<dbReference type="NCBIfam" id="TIGR00092">
    <property type="entry name" value="redox-regulated ATPase YchF"/>
    <property type="match status" value="1"/>
</dbReference>
<dbReference type="PIRSF" id="PIRSF006641">
    <property type="entry name" value="CHP00092"/>
    <property type="match status" value="1"/>
</dbReference>
<feature type="domain" description="TGS" evidence="6">
    <location>
        <begin position="278"/>
        <end position="361"/>
    </location>
</feature>
<dbReference type="Gene3D" id="3.10.20.30">
    <property type="match status" value="1"/>
</dbReference>
<accession>A0A3B1BWA7</accession>
<dbReference type="CDD" id="cd04867">
    <property type="entry name" value="TGS_YchF_OLA1"/>
    <property type="match status" value="1"/>
</dbReference>
<comment type="cofactor">
    <cofactor evidence="1">
        <name>Mg(2+)</name>
        <dbReference type="ChEBI" id="CHEBI:18420"/>
    </cofactor>
</comment>
<dbReference type="Gene3D" id="3.40.50.300">
    <property type="entry name" value="P-loop containing nucleotide triphosphate hydrolases"/>
    <property type="match status" value="1"/>
</dbReference>
<dbReference type="Pfam" id="PF06071">
    <property type="entry name" value="YchF-GTPase_C"/>
    <property type="match status" value="1"/>
</dbReference>
<proteinExistence type="inferred from homology"/>
<protein>
    <submittedName>
        <fullName evidence="7">GTP-binding and nucleic acid-binding protein YchF</fullName>
    </submittedName>
</protein>
<evidence type="ECO:0000256" key="2">
    <source>
        <dbReference type="ARBA" id="ARBA00022723"/>
    </source>
</evidence>
<dbReference type="GO" id="GO:0005524">
    <property type="term" value="F:ATP binding"/>
    <property type="evidence" value="ECO:0007669"/>
    <property type="project" value="UniProtKB-KW"/>
</dbReference>
<dbReference type="GO" id="GO:0046872">
    <property type="term" value="F:metal ion binding"/>
    <property type="evidence" value="ECO:0007669"/>
    <property type="project" value="UniProtKB-KW"/>
</dbReference>
<reference evidence="7" key="1">
    <citation type="submission" date="2018-06" db="EMBL/GenBank/DDBJ databases">
        <authorList>
            <person name="Zhirakovskaya E."/>
        </authorList>
    </citation>
    <scope>NUCLEOTIDE SEQUENCE</scope>
</reference>
<evidence type="ECO:0000256" key="4">
    <source>
        <dbReference type="ARBA" id="ARBA00022840"/>
    </source>
</evidence>
<dbReference type="GO" id="GO:0005737">
    <property type="term" value="C:cytoplasm"/>
    <property type="evidence" value="ECO:0007669"/>
    <property type="project" value="TreeGrafter"/>
</dbReference>
<dbReference type="PRINTS" id="PR00326">
    <property type="entry name" value="GTP1OBG"/>
</dbReference>
<dbReference type="GO" id="GO:0016887">
    <property type="term" value="F:ATP hydrolysis activity"/>
    <property type="evidence" value="ECO:0007669"/>
    <property type="project" value="InterPro"/>
</dbReference>
<dbReference type="Gene3D" id="1.10.150.300">
    <property type="entry name" value="TGS-like domain"/>
    <property type="match status" value="1"/>
</dbReference>
<dbReference type="FunFam" id="3.10.20.30:FF:000001">
    <property type="entry name" value="Ribosome-binding ATPase YchF"/>
    <property type="match status" value="1"/>
</dbReference>
<dbReference type="InterPro" id="IPR031167">
    <property type="entry name" value="G_OBG"/>
</dbReference>
<dbReference type="InterPro" id="IPR004396">
    <property type="entry name" value="ATPase_YchF/OLA1"/>
</dbReference>
<dbReference type="GO" id="GO:0005525">
    <property type="term" value="F:GTP binding"/>
    <property type="evidence" value="ECO:0007669"/>
    <property type="project" value="InterPro"/>
</dbReference>
<dbReference type="EMBL" id="UOGA01000069">
    <property type="protein sequence ID" value="VAX16583.1"/>
    <property type="molecule type" value="Genomic_DNA"/>
</dbReference>
<evidence type="ECO:0000259" key="5">
    <source>
        <dbReference type="PROSITE" id="PS51710"/>
    </source>
</evidence>
<dbReference type="PANTHER" id="PTHR23305:SF18">
    <property type="entry name" value="OBG-TYPE G DOMAIN-CONTAINING PROTEIN"/>
    <property type="match status" value="1"/>
</dbReference>
<gene>
    <name evidence="7" type="ORF">MNBD_NITROSPINAE04-2335</name>
</gene>
<dbReference type="AlphaFoldDB" id="A0A3B1BWA7"/>
<dbReference type="FunFam" id="1.10.150.300:FF:000001">
    <property type="entry name" value="Ribosome-binding ATPase YchF"/>
    <property type="match status" value="1"/>
</dbReference>
<feature type="domain" description="OBG-type G" evidence="5">
    <location>
        <begin position="3"/>
        <end position="256"/>
    </location>
</feature>
<keyword evidence="2" id="KW-0479">Metal-binding</keyword>
<keyword evidence="3" id="KW-0547">Nucleotide-binding</keyword>
<evidence type="ECO:0000256" key="3">
    <source>
        <dbReference type="ARBA" id="ARBA00022741"/>
    </source>
</evidence>
<dbReference type="SUPFAM" id="SSF81271">
    <property type="entry name" value="TGS-like"/>
    <property type="match status" value="1"/>
</dbReference>
<sequence>MGFNCGVIGLPNVGKSTIFNALTSAGAAAENFPFCTIEPNKGIAPVPDARLEKMAELSKSKKIIPTSMELVDIAGLVKGASKGEGLGNKFLGHIREMDAIAHVVRCFDDENVTHVAGSVDPASDIEVIRTELLLADLDALEKRIGALRKGIKTGDKKAIELLPKCEELLNRLNDGVMAKQAIDPGEEELFADLFLITAKPLIYVCNISEDDIGKETDRLKAVREIAGRDGAKVVEICGKVEAEIAELEGKDKEEFLASMGLEESGLDHFIREGYSLLNLITFLTTGPDESRAWTVQRGSTAPQAAGKIHTDFERGFIKVEMMAYDDFVRLGSEQAVKEKGLMRIEGKDYIVEDGDIAHFRFNV</sequence>
<evidence type="ECO:0000256" key="1">
    <source>
        <dbReference type="ARBA" id="ARBA00001946"/>
    </source>
</evidence>
<dbReference type="InterPro" id="IPR004095">
    <property type="entry name" value="TGS"/>
</dbReference>
<dbReference type="InterPro" id="IPR027417">
    <property type="entry name" value="P-loop_NTPase"/>
</dbReference>